<gene>
    <name evidence="1" type="ORF">ACJMK2_027536</name>
</gene>
<dbReference type="Proteomes" id="UP001634394">
    <property type="component" value="Unassembled WGS sequence"/>
</dbReference>
<evidence type="ECO:0000313" key="2">
    <source>
        <dbReference type="Proteomes" id="UP001634394"/>
    </source>
</evidence>
<protein>
    <submittedName>
        <fullName evidence="1">Uncharacterized protein</fullName>
    </submittedName>
</protein>
<proteinExistence type="predicted"/>
<evidence type="ECO:0000313" key="1">
    <source>
        <dbReference type="EMBL" id="KAL3887599.1"/>
    </source>
</evidence>
<accession>A0ABD3XN32</accession>
<dbReference type="AlphaFoldDB" id="A0ABD3XN32"/>
<keyword evidence="2" id="KW-1185">Reference proteome</keyword>
<comment type="caution">
    <text evidence="1">The sequence shown here is derived from an EMBL/GenBank/DDBJ whole genome shotgun (WGS) entry which is preliminary data.</text>
</comment>
<organism evidence="1 2">
    <name type="scientific">Sinanodonta woodiana</name>
    <name type="common">Chinese pond mussel</name>
    <name type="synonym">Anodonta woodiana</name>
    <dbReference type="NCBI Taxonomy" id="1069815"/>
    <lineage>
        <taxon>Eukaryota</taxon>
        <taxon>Metazoa</taxon>
        <taxon>Spiralia</taxon>
        <taxon>Lophotrochozoa</taxon>
        <taxon>Mollusca</taxon>
        <taxon>Bivalvia</taxon>
        <taxon>Autobranchia</taxon>
        <taxon>Heteroconchia</taxon>
        <taxon>Palaeoheterodonta</taxon>
        <taxon>Unionida</taxon>
        <taxon>Unionoidea</taxon>
        <taxon>Unionidae</taxon>
        <taxon>Unioninae</taxon>
        <taxon>Sinanodonta</taxon>
    </lineage>
</organism>
<reference evidence="1 2" key="1">
    <citation type="submission" date="2024-11" db="EMBL/GenBank/DDBJ databases">
        <title>Chromosome-level genome assembly of the freshwater bivalve Anodonta woodiana.</title>
        <authorList>
            <person name="Chen X."/>
        </authorList>
    </citation>
    <scope>NUCLEOTIDE SEQUENCE [LARGE SCALE GENOMIC DNA]</scope>
    <source>
        <strain evidence="1">MN2024</strain>
        <tissue evidence="1">Gills</tissue>
    </source>
</reference>
<name>A0ABD3XN32_SINWO</name>
<dbReference type="EMBL" id="JBJQND010000002">
    <property type="protein sequence ID" value="KAL3887599.1"/>
    <property type="molecule type" value="Genomic_DNA"/>
</dbReference>
<sequence length="83" mass="9752">MISLKMMNETYKRNVCFINQNEYNRYIIRPNGTKPIQPYGETNNGQHRINMQDSTPILRNIIFKNGDLHITDILTEIPTEDIV</sequence>